<evidence type="ECO:0008006" key="3">
    <source>
        <dbReference type="Google" id="ProtNLM"/>
    </source>
</evidence>
<dbReference type="OrthoDB" id="9798107at2"/>
<sequence>MSLKPIDKLYKDLNKQSRRKGKSVGFEIDFEAEAISSHIDVFVNVVGIHRIKNNNGMYESIDVNNAVCKAIPKVEQEIKKLVDKYPRYHWKYLIARLPKSVLQGNLETTYTFGAHLLESCTSFSTQDIDENELYKDGNYVIISPTAEVQKDFACLLGYACALRQLYVILRTSSKGVDYQLTVESPFPKRIEVDSIIKAIELYDKRNEVGFNSYAPTKSGFSLEQFKFKHKSDIVIASSINSSPYQDYIPKSLKKPKNKKYTMINYSIYPFDLSTIYENFAKEKVDFPWPDEVLEIIVIIKFSSWCLKKGWVFAPDVCENGYYLLIKDFVINALGQVAFELNQEFSERFGVEVTISGQDLVKKYMKPVRNEMYPGNAALFFDAGKMIGVDMVSVLPVLLSVMEYTSKQGNVANYRGNFFEVQTQNMIDNSMFKPDENIHLFIGKHLKISQKTITDFDAILVKDNVLVAVSCKSMLQGDAYDKGDYKSIRNAKTSLEKYVKEWREKVSIINSNKVGDNYDFSGFDEIIGIVLTPNVFYVDVDYHSETKLTGLFESMSTTELASWLNEI</sequence>
<organism evidence="1 2">
    <name type="scientific">Vibrio mimicus</name>
    <dbReference type="NCBI Taxonomy" id="674"/>
    <lineage>
        <taxon>Bacteria</taxon>
        <taxon>Pseudomonadati</taxon>
        <taxon>Pseudomonadota</taxon>
        <taxon>Gammaproteobacteria</taxon>
        <taxon>Vibrionales</taxon>
        <taxon>Vibrionaceae</taxon>
        <taxon>Vibrio</taxon>
    </lineage>
</organism>
<proteinExistence type="predicted"/>
<comment type="caution">
    <text evidence="1">The sequence shown here is derived from an EMBL/GenBank/DDBJ whole genome shotgun (WGS) entry which is preliminary data.</text>
</comment>
<name>A0A2J9VJ09_VIBMI</name>
<evidence type="ECO:0000313" key="2">
    <source>
        <dbReference type="Proteomes" id="UP000053748"/>
    </source>
</evidence>
<dbReference type="Proteomes" id="UP000053748">
    <property type="component" value="Unassembled WGS sequence"/>
</dbReference>
<keyword evidence="2" id="KW-1185">Reference proteome</keyword>
<dbReference type="EMBL" id="LOSJ02000001">
    <property type="protein sequence ID" value="PNM63789.1"/>
    <property type="molecule type" value="Genomic_DNA"/>
</dbReference>
<protein>
    <recommendedName>
        <fullName evidence="3">NERD domain-containing protein</fullName>
    </recommendedName>
</protein>
<accession>A0A2J9VJ09</accession>
<reference evidence="1" key="1">
    <citation type="submission" date="2017-12" db="EMBL/GenBank/DDBJ databases">
        <title>FDA dAtabase for Regulatory Grade micrObial Sequences (FDA-ARGOS): Supporting development and validation of Infectious Disease Dx tests.</title>
        <authorList>
            <person name="Hoffmann M."/>
            <person name="Allard M."/>
            <person name="Evans P."/>
            <person name="Brown E."/>
            <person name="Tallon L.J."/>
            <person name="Sadzewicz L."/>
            <person name="Sengamalay N."/>
            <person name="Ott S."/>
            <person name="Godinez A."/>
            <person name="Nagaraj S."/>
            <person name="Vavikolanu K."/>
            <person name="Aluvathingal J."/>
            <person name="Nadendla S."/>
            <person name="Hobson J."/>
            <person name="Sichtig H."/>
        </authorList>
    </citation>
    <scope>NUCLEOTIDE SEQUENCE [LARGE SCALE GENOMIC DNA]</scope>
    <source>
        <strain evidence="1">FDAARGOS_113</strain>
    </source>
</reference>
<gene>
    <name evidence="1" type="ORF">AL544_002135</name>
</gene>
<dbReference type="RefSeq" id="WP_000053909.1">
    <property type="nucleotide sequence ID" value="NZ_CAWMSS010000002.1"/>
</dbReference>
<evidence type="ECO:0000313" key="1">
    <source>
        <dbReference type="EMBL" id="PNM63789.1"/>
    </source>
</evidence>
<dbReference type="AlphaFoldDB" id="A0A2J9VJ09"/>